<dbReference type="PANTHER" id="PTHR42756:SF1">
    <property type="entry name" value="TRANSCRIPTIONAL REPRESSOR OF EMRAB OPERON"/>
    <property type="match status" value="1"/>
</dbReference>
<protein>
    <submittedName>
        <fullName evidence="5">MarR family transcriptional regulator</fullName>
    </submittedName>
</protein>
<dbReference type="PANTHER" id="PTHR42756">
    <property type="entry name" value="TRANSCRIPTIONAL REGULATOR, MARR"/>
    <property type="match status" value="1"/>
</dbReference>
<evidence type="ECO:0000313" key="6">
    <source>
        <dbReference type="Proteomes" id="UP000239197"/>
    </source>
</evidence>
<organism evidence="5 6">
    <name type="scientific">Rahnella sikkimica</name>
    <dbReference type="NCBI Taxonomy" id="1805933"/>
    <lineage>
        <taxon>Bacteria</taxon>
        <taxon>Pseudomonadati</taxon>
        <taxon>Pseudomonadota</taxon>
        <taxon>Gammaproteobacteria</taxon>
        <taxon>Enterobacterales</taxon>
        <taxon>Yersiniaceae</taxon>
        <taxon>Rahnella</taxon>
    </lineage>
</organism>
<keyword evidence="2" id="KW-0238">DNA-binding</keyword>
<dbReference type="AlphaFoldDB" id="A0A2L1UQJ6"/>
<keyword evidence="1" id="KW-0805">Transcription regulation</keyword>
<dbReference type="Pfam" id="PF01047">
    <property type="entry name" value="MarR"/>
    <property type="match status" value="1"/>
</dbReference>
<sequence>MKHTASEDVTPTEITETLLSVIRLMRKQVDAAMFAQGLSLARGKLLTAIAHEGTCRPAELALVLQQSPRTITDAIDAMDRDGLLVRKRHPTDRRSQLLELTEAGTQALEQVKKPKQEAIERLFDGLDLPARQQLMASLKSIEIHALRIEEEHKG</sequence>
<dbReference type="Gene3D" id="1.10.10.10">
    <property type="entry name" value="Winged helix-like DNA-binding domain superfamily/Winged helix DNA-binding domain"/>
    <property type="match status" value="1"/>
</dbReference>
<name>A0A2L1UQJ6_9GAMM</name>
<dbReference type="EMBL" id="CP019062">
    <property type="protein sequence ID" value="AVF35211.1"/>
    <property type="molecule type" value="Genomic_DNA"/>
</dbReference>
<dbReference type="RefSeq" id="WP_104922712.1">
    <property type="nucleotide sequence ID" value="NZ_CP019062.1"/>
</dbReference>
<dbReference type="GO" id="GO:0003677">
    <property type="term" value="F:DNA binding"/>
    <property type="evidence" value="ECO:0007669"/>
    <property type="project" value="UniProtKB-KW"/>
</dbReference>
<reference evidence="6" key="1">
    <citation type="submission" date="2017-01" db="EMBL/GenBank/DDBJ databases">
        <title>Genome sequence of Rouxiella sp. ERMR1:05.</title>
        <authorList>
            <person name="Kumar R."/>
            <person name="Singh D."/>
            <person name="Kumar S."/>
        </authorList>
    </citation>
    <scope>NUCLEOTIDE SEQUENCE [LARGE SCALE GENOMIC DNA]</scope>
    <source>
        <strain evidence="6">ERMR1:05</strain>
    </source>
</reference>
<dbReference type="KEGG" id="rox:BV494_09795"/>
<evidence type="ECO:0000259" key="4">
    <source>
        <dbReference type="PROSITE" id="PS50995"/>
    </source>
</evidence>
<dbReference type="SUPFAM" id="SSF46785">
    <property type="entry name" value="Winged helix' DNA-binding domain"/>
    <property type="match status" value="1"/>
</dbReference>
<keyword evidence="3" id="KW-0804">Transcription</keyword>
<gene>
    <name evidence="5" type="ORF">BV494_09795</name>
</gene>
<dbReference type="OrthoDB" id="32523at2"/>
<evidence type="ECO:0000256" key="3">
    <source>
        <dbReference type="ARBA" id="ARBA00023163"/>
    </source>
</evidence>
<evidence type="ECO:0000313" key="5">
    <source>
        <dbReference type="EMBL" id="AVF35211.1"/>
    </source>
</evidence>
<dbReference type="Proteomes" id="UP000239197">
    <property type="component" value="Chromosome"/>
</dbReference>
<dbReference type="SMART" id="SM00347">
    <property type="entry name" value="HTH_MARR"/>
    <property type="match status" value="1"/>
</dbReference>
<evidence type="ECO:0000256" key="1">
    <source>
        <dbReference type="ARBA" id="ARBA00023015"/>
    </source>
</evidence>
<accession>A0A2L1UQJ6</accession>
<dbReference type="GO" id="GO:0003700">
    <property type="term" value="F:DNA-binding transcription factor activity"/>
    <property type="evidence" value="ECO:0007669"/>
    <property type="project" value="InterPro"/>
</dbReference>
<feature type="domain" description="HTH marR-type" evidence="4">
    <location>
        <begin position="11"/>
        <end position="143"/>
    </location>
</feature>
<dbReference type="InterPro" id="IPR000835">
    <property type="entry name" value="HTH_MarR-typ"/>
</dbReference>
<keyword evidence="6" id="KW-1185">Reference proteome</keyword>
<dbReference type="InterPro" id="IPR036390">
    <property type="entry name" value="WH_DNA-bd_sf"/>
</dbReference>
<dbReference type="PROSITE" id="PS50995">
    <property type="entry name" value="HTH_MARR_2"/>
    <property type="match status" value="1"/>
</dbReference>
<evidence type="ECO:0000256" key="2">
    <source>
        <dbReference type="ARBA" id="ARBA00023125"/>
    </source>
</evidence>
<dbReference type="InterPro" id="IPR036388">
    <property type="entry name" value="WH-like_DNA-bd_sf"/>
</dbReference>
<proteinExistence type="predicted"/>